<feature type="compositionally biased region" description="Low complexity" evidence="1">
    <location>
        <begin position="175"/>
        <end position="184"/>
    </location>
</feature>
<proteinExistence type="predicted"/>
<feature type="compositionally biased region" description="Polar residues" evidence="1">
    <location>
        <begin position="450"/>
        <end position="464"/>
    </location>
</feature>
<keyword evidence="3" id="KW-1185">Reference proteome</keyword>
<comment type="caution">
    <text evidence="2">The sequence shown here is derived from an EMBL/GenBank/DDBJ whole genome shotgun (WGS) entry which is preliminary data.</text>
</comment>
<feature type="region of interest" description="Disordered" evidence="1">
    <location>
        <begin position="280"/>
        <end position="315"/>
    </location>
</feature>
<dbReference type="PROSITE" id="PS00435">
    <property type="entry name" value="PEROXIDASE_1"/>
    <property type="match status" value="1"/>
</dbReference>
<dbReference type="AlphaFoldDB" id="A0AAN6SI94"/>
<feature type="compositionally biased region" description="Polar residues" evidence="1">
    <location>
        <begin position="193"/>
        <end position="202"/>
    </location>
</feature>
<feature type="region of interest" description="Disordered" evidence="1">
    <location>
        <begin position="94"/>
        <end position="225"/>
    </location>
</feature>
<reference evidence="2" key="1">
    <citation type="journal article" date="2023" name="Mol. Phylogenet. Evol.">
        <title>Genome-scale phylogeny and comparative genomics of the fungal order Sordariales.</title>
        <authorList>
            <person name="Hensen N."/>
            <person name="Bonometti L."/>
            <person name="Westerberg I."/>
            <person name="Brannstrom I.O."/>
            <person name="Guillou S."/>
            <person name="Cros-Aarteil S."/>
            <person name="Calhoun S."/>
            <person name="Haridas S."/>
            <person name="Kuo A."/>
            <person name="Mondo S."/>
            <person name="Pangilinan J."/>
            <person name="Riley R."/>
            <person name="LaButti K."/>
            <person name="Andreopoulos B."/>
            <person name="Lipzen A."/>
            <person name="Chen C."/>
            <person name="Yan M."/>
            <person name="Daum C."/>
            <person name="Ng V."/>
            <person name="Clum A."/>
            <person name="Steindorff A."/>
            <person name="Ohm R.A."/>
            <person name="Martin F."/>
            <person name="Silar P."/>
            <person name="Natvig D.O."/>
            <person name="Lalanne C."/>
            <person name="Gautier V."/>
            <person name="Ament-Velasquez S.L."/>
            <person name="Kruys A."/>
            <person name="Hutchinson M.I."/>
            <person name="Powell A.J."/>
            <person name="Barry K."/>
            <person name="Miller A.N."/>
            <person name="Grigoriev I.V."/>
            <person name="Debuchy R."/>
            <person name="Gladieux P."/>
            <person name="Hiltunen Thoren M."/>
            <person name="Johannesson H."/>
        </authorList>
    </citation>
    <scope>NUCLEOTIDE SEQUENCE</scope>
    <source>
        <strain evidence="2">CBS 626.80</strain>
    </source>
</reference>
<accession>A0AAN6SI94</accession>
<evidence type="ECO:0000313" key="2">
    <source>
        <dbReference type="EMBL" id="KAK3955367.1"/>
    </source>
</evidence>
<organism evidence="2 3">
    <name type="scientific">Pseudoneurospora amorphoporcata</name>
    <dbReference type="NCBI Taxonomy" id="241081"/>
    <lineage>
        <taxon>Eukaryota</taxon>
        <taxon>Fungi</taxon>
        <taxon>Dikarya</taxon>
        <taxon>Ascomycota</taxon>
        <taxon>Pezizomycotina</taxon>
        <taxon>Sordariomycetes</taxon>
        <taxon>Sordariomycetidae</taxon>
        <taxon>Sordariales</taxon>
        <taxon>Sordariaceae</taxon>
        <taxon>Pseudoneurospora</taxon>
    </lineage>
</organism>
<feature type="region of interest" description="Disordered" evidence="1">
    <location>
        <begin position="354"/>
        <end position="482"/>
    </location>
</feature>
<dbReference type="InterPro" id="IPR019793">
    <property type="entry name" value="Peroxidases_heam-ligand_BS"/>
</dbReference>
<sequence length="482" mass="53661">MGGKQWSKQEELVFWKEVVPRSPKRVGRDRQRHEMHWRDCATWMQHRMAREFREPRRTYTELCLFEHYFQNAEKQKFSPHAELLVRRYLRQKAQDGASDGQDNVHGNGETNEAGDSDFNRDMEQAPQPPETLGSARSQIPVTPVRPRNLGTKRTKDSDHQVASPSSMSPFVPGYNNNNNNNNNNSDGFAGIGSQASTPSYTGYTGHLHQPKSDRKPLGPSGMSTAPTMPMAPMDEVELPSLAGLHAVSPFGNDSPVIPGQYSEVNSSPPSQMPQPMRHQSAIERQAASAGMSVQDLLNSSPAKQHPLPQAYQGPVNNGYGFQSGYSYHPNYVQGLDQRYGNGYSQNYTSNYGSPYGQGYNNGVQNYNQGYDSSPQGLNNGIQNYNQGFDSSPQESSNGAQNYNQGYDSSPQFPQGRNQDEPYATRALSSNATRSAHESEVHSDERHGHSSDNNYQNSGSPTEDYQQLPIFNGRGPRKSMNRV</sequence>
<evidence type="ECO:0000256" key="1">
    <source>
        <dbReference type="SAM" id="MobiDB-lite"/>
    </source>
</evidence>
<gene>
    <name evidence="2" type="ORF">QBC32DRAFT_43464</name>
</gene>
<dbReference type="Proteomes" id="UP001303222">
    <property type="component" value="Unassembled WGS sequence"/>
</dbReference>
<feature type="compositionally biased region" description="Polar residues" evidence="1">
    <location>
        <begin position="371"/>
        <end position="416"/>
    </location>
</feature>
<protein>
    <submittedName>
        <fullName evidence="2">Uncharacterized protein</fullName>
    </submittedName>
</protein>
<name>A0AAN6SI94_9PEZI</name>
<dbReference type="EMBL" id="MU859077">
    <property type="protein sequence ID" value="KAK3955367.1"/>
    <property type="molecule type" value="Genomic_DNA"/>
</dbReference>
<feature type="compositionally biased region" description="Low complexity" evidence="1">
    <location>
        <begin position="356"/>
        <end position="370"/>
    </location>
</feature>
<reference evidence="2" key="2">
    <citation type="submission" date="2023-06" db="EMBL/GenBank/DDBJ databases">
        <authorList>
            <consortium name="Lawrence Berkeley National Laboratory"/>
            <person name="Mondo S.J."/>
            <person name="Hensen N."/>
            <person name="Bonometti L."/>
            <person name="Westerberg I."/>
            <person name="Brannstrom I.O."/>
            <person name="Guillou S."/>
            <person name="Cros-Aarteil S."/>
            <person name="Calhoun S."/>
            <person name="Haridas S."/>
            <person name="Kuo A."/>
            <person name="Pangilinan J."/>
            <person name="Riley R."/>
            <person name="Labutti K."/>
            <person name="Andreopoulos B."/>
            <person name="Lipzen A."/>
            <person name="Chen C."/>
            <person name="Yanf M."/>
            <person name="Daum C."/>
            <person name="Ng V."/>
            <person name="Clum A."/>
            <person name="Steindorff A."/>
            <person name="Ohm R."/>
            <person name="Martin F."/>
            <person name="Silar P."/>
            <person name="Natvig D."/>
            <person name="Lalanne C."/>
            <person name="Gautier V."/>
            <person name="Ament-Velasquez S.L."/>
            <person name="Kruys A."/>
            <person name="Hutchinson M.I."/>
            <person name="Powell A.J."/>
            <person name="Barry K."/>
            <person name="Miller A.N."/>
            <person name="Grigoriev I.V."/>
            <person name="Debuchy R."/>
            <person name="Gladieux P."/>
            <person name="Thoren M.H."/>
            <person name="Johannesson H."/>
        </authorList>
    </citation>
    <scope>NUCLEOTIDE SEQUENCE</scope>
    <source>
        <strain evidence="2">CBS 626.80</strain>
    </source>
</reference>
<feature type="compositionally biased region" description="Basic and acidic residues" evidence="1">
    <location>
        <begin position="434"/>
        <end position="449"/>
    </location>
</feature>
<evidence type="ECO:0000313" key="3">
    <source>
        <dbReference type="Proteomes" id="UP001303222"/>
    </source>
</evidence>